<proteinExistence type="predicted"/>
<name>A0A1E8E3Q8_9GAMM</name>
<reference evidence="2 3" key="1">
    <citation type="submission" date="2016-10" db="EMBL/GenBank/DDBJ databases">
        <title>Genome of airborne Acinetobacter sp. 5-2Ac02 in the hospital environment: Species near to Acinetobacter towneri.</title>
        <authorList>
            <person name="Barbosa B."/>
            <person name="Fernandez-Garcia L."/>
            <person name="Gato E."/>
            <person name="Leao R."/>
            <person name="Albano R."/>
            <person name="Fernandez B."/>
            <person name="Fernandez-Cuenca F."/>
            <person name="Marques E."/>
            <person name="Tomas M."/>
        </authorList>
    </citation>
    <scope>NUCLEOTIDE SEQUENCE [LARGE SCALE GENOMIC DNA]</scope>
    <source>
        <strain evidence="2 3">5-2Ac02</strain>
    </source>
</reference>
<dbReference type="AlphaFoldDB" id="A0A1E8E3Q8"/>
<organism evidence="2 3">
    <name type="scientific">Acinetobacter towneri</name>
    <dbReference type="NCBI Taxonomy" id="202956"/>
    <lineage>
        <taxon>Bacteria</taxon>
        <taxon>Pseudomonadati</taxon>
        <taxon>Pseudomonadota</taxon>
        <taxon>Gammaproteobacteria</taxon>
        <taxon>Moraxellales</taxon>
        <taxon>Moraxellaceae</taxon>
        <taxon>Acinetobacter</taxon>
    </lineage>
</organism>
<accession>A0A1E8E3Q8</accession>
<dbReference type="Proteomes" id="UP000186931">
    <property type="component" value="Unassembled WGS sequence"/>
</dbReference>
<dbReference type="STRING" id="202956.BJN41_03210"/>
<evidence type="ECO:0000256" key="1">
    <source>
        <dbReference type="SAM" id="SignalP"/>
    </source>
</evidence>
<dbReference type="EMBL" id="MKQS01000005">
    <property type="protein sequence ID" value="OFE44250.1"/>
    <property type="molecule type" value="Genomic_DNA"/>
</dbReference>
<comment type="caution">
    <text evidence="2">The sequence shown here is derived from an EMBL/GenBank/DDBJ whole genome shotgun (WGS) entry which is preliminary data.</text>
</comment>
<feature type="signal peptide" evidence="1">
    <location>
        <begin position="1"/>
        <end position="20"/>
    </location>
</feature>
<gene>
    <name evidence="2" type="ORF">BJN41_03210</name>
</gene>
<dbReference type="RefSeq" id="WP_070153660.1">
    <property type="nucleotide sequence ID" value="NZ_MKQS01000005.1"/>
</dbReference>
<protein>
    <submittedName>
        <fullName evidence="2">Uncharacterized protein</fullName>
    </submittedName>
</protein>
<sequence length="323" mass="36339">MKAKVLLATVLSICTSSVFAYDIGFNEKGQFGAFDKNGNKMTWKETLIAQKNLMLQQMVPGRQSAASNQSSNSSIQLNSLNANELLPTLFGRIQLSGRYRSSELKNPFIAVQQKIDDQNEIRFLQQHPTLTYQNAQNQTRYFVFVESMPTFNGQDVNQGHGSYTKGYLLNFKKAANGKFELTNPQAQLIDIPSSYGSSHMQIEDIQKDFRRLGKNVMGAIFVSGFTSGGATESSFYMLSLQDHEVEIKRVGDAGMFGSRYIKAKNDEVEYGYAGKYKVVDTNKDLPLYPIEITYSTTNLNLKDKNDYIVEMYKQSLSNKGKSK</sequence>
<evidence type="ECO:0000313" key="3">
    <source>
        <dbReference type="Proteomes" id="UP000186931"/>
    </source>
</evidence>
<keyword evidence="1" id="KW-0732">Signal</keyword>
<feature type="chain" id="PRO_5009213347" evidence="1">
    <location>
        <begin position="21"/>
        <end position="323"/>
    </location>
</feature>
<evidence type="ECO:0000313" key="2">
    <source>
        <dbReference type="EMBL" id="OFE44250.1"/>
    </source>
</evidence>